<organism evidence="11">
    <name type="scientific">Phaffia rhodozyma</name>
    <name type="common">Yeast</name>
    <name type="synonym">Xanthophyllomyces dendrorhous</name>
    <dbReference type="NCBI Taxonomy" id="264483"/>
    <lineage>
        <taxon>Eukaryota</taxon>
        <taxon>Fungi</taxon>
        <taxon>Dikarya</taxon>
        <taxon>Basidiomycota</taxon>
        <taxon>Agaricomycotina</taxon>
        <taxon>Tremellomycetes</taxon>
        <taxon>Cystofilobasidiales</taxon>
        <taxon>Mrakiaceae</taxon>
        <taxon>Phaffia</taxon>
    </lineage>
</organism>
<comment type="cofactor">
    <cofactor evidence="2">
        <name>Zn(2+)</name>
        <dbReference type="ChEBI" id="CHEBI:29105"/>
    </cofactor>
</comment>
<dbReference type="GO" id="GO:0005737">
    <property type="term" value="C:cytoplasm"/>
    <property type="evidence" value="ECO:0007669"/>
    <property type="project" value="TreeGrafter"/>
</dbReference>
<evidence type="ECO:0000256" key="9">
    <source>
        <dbReference type="ARBA" id="ARBA00022833"/>
    </source>
</evidence>
<evidence type="ECO:0000259" key="10">
    <source>
        <dbReference type="Pfam" id="PF01979"/>
    </source>
</evidence>
<dbReference type="FunFam" id="3.20.20.140:FF:000032">
    <property type="entry name" value="Allantoinase Dal1"/>
    <property type="match status" value="1"/>
</dbReference>
<evidence type="ECO:0000256" key="4">
    <source>
        <dbReference type="ARBA" id="ARBA00010368"/>
    </source>
</evidence>
<dbReference type="SUPFAM" id="SSF51338">
    <property type="entry name" value="Composite domain of metallo-dependent hydrolases"/>
    <property type="match status" value="1"/>
</dbReference>
<dbReference type="SUPFAM" id="SSF51556">
    <property type="entry name" value="Metallo-dependent hydrolases"/>
    <property type="match status" value="1"/>
</dbReference>
<evidence type="ECO:0000313" key="11">
    <source>
        <dbReference type="EMBL" id="CED84512.1"/>
    </source>
</evidence>
<dbReference type="InterPro" id="IPR017593">
    <property type="entry name" value="Allantoinase"/>
</dbReference>
<dbReference type="UniPathway" id="UPA00395">
    <property type="reaction ID" value="UER00653"/>
</dbReference>
<feature type="domain" description="Amidohydrolase-related" evidence="10">
    <location>
        <begin position="62"/>
        <end position="448"/>
    </location>
</feature>
<protein>
    <recommendedName>
        <fullName evidence="6">allantoinase</fullName>
        <ecNumber evidence="6">3.5.2.5</ecNumber>
    </recommendedName>
</protein>
<keyword evidence="8" id="KW-0378">Hydrolase</keyword>
<evidence type="ECO:0000256" key="8">
    <source>
        <dbReference type="ARBA" id="ARBA00022801"/>
    </source>
</evidence>
<comment type="similarity">
    <text evidence="4">Belongs to the metallo-dependent hydrolases superfamily. Allantoinase family.</text>
</comment>
<comment type="pathway">
    <text evidence="3">Nitrogen metabolism; (S)-allantoin degradation; allantoate from (S)-allantoin: step 1/1.</text>
</comment>
<evidence type="ECO:0000256" key="1">
    <source>
        <dbReference type="ARBA" id="ARBA00001756"/>
    </source>
</evidence>
<evidence type="ECO:0000256" key="5">
    <source>
        <dbReference type="ARBA" id="ARBA00011881"/>
    </source>
</evidence>
<evidence type="ECO:0000256" key="3">
    <source>
        <dbReference type="ARBA" id="ARBA00004968"/>
    </source>
</evidence>
<dbReference type="GO" id="GO:0004038">
    <property type="term" value="F:allantoinase activity"/>
    <property type="evidence" value="ECO:0007669"/>
    <property type="project" value="UniProtKB-EC"/>
</dbReference>
<reference evidence="11" key="1">
    <citation type="submission" date="2014-08" db="EMBL/GenBank/DDBJ databases">
        <authorList>
            <person name="Sharma Rahul"/>
            <person name="Thines Marco"/>
        </authorList>
    </citation>
    <scope>NUCLEOTIDE SEQUENCE</scope>
</reference>
<comment type="subunit">
    <text evidence="5">Homotetramer.</text>
</comment>
<dbReference type="EC" id="3.5.2.5" evidence="6"/>
<dbReference type="PANTHER" id="PTHR43668">
    <property type="entry name" value="ALLANTOINASE"/>
    <property type="match status" value="1"/>
</dbReference>
<keyword evidence="7" id="KW-0479">Metal-binding</keyword>
<dbReference type="InterPro" id="IPR006680">
    <property type="entry name" value="Amidohydro-rel"/>
</dbReference>
<comment type="catalytic activity">
    <reaction evidence="1">
        <text>(S)-allantoin + H2O = allantoate + H(+)</text>
        <dbReference type="Rhea" id="RHEA:17029"/>
        <dbReference type="ChEBI" id="CHEBI:15377"/>
        <dbReference type="ChEBI" id="CHEBI:15378"/>
        <dbReference type="ChEBI" id="CHEBI:15678"/>
        <dbReference type="ChEBI" id="CHEBI:17536"/>
        <dbReference type="EC" id="3.5.2.5"/>
    </reaction>
</comment>
<dbReference type="GO" id="GO:0000256">
    <property type="term" value="P:allantoin catabolic process"/>
    <property type="evidence" value="ECO:0007669"/>
    <property type="project" value="UniProtKB-UniPathway"/>
</dbReference>
<dbReference type="NCBIfam" id="TIGR03178">
    <property type="entry name" value="allantoinase"/>
    <property type="match status" value="1"/>
</dbReference>
<keyword evidence="9" id="KW-0862">Zinc</keyword>
<dbReference type="GO" id="GO:0050897">
    <property type="term" value="F:cobalt ion binding"/>
    <property type="evidence" value="ECO:0007669"/>
    <property type="project" value="InterPro"/>
</dbReference>
<evidence type="ECO:0000256" key="7">
    <source>
        <dbReference type="ARBA" id="ARBA00022723"/>
    </source>
</evidence>
<name>A0A0F7SQM0_PHARH</name>
<evidence type="ECO:0000256" key="2">
    <source>
        <dbReference type="ARBA" id="ARBA00001947"/>
    </source>
</evidence>
<evidence type="ECO:0000256" key="6">
    <source>
        <dbReference type="ARBA" id="ARBA00012863"/>
    </source>
</evidence>
<dbReference type="Pfam" id="PF01979">
    <property type="entry name" value="Amidohydro_1"/>
    <property type="match status" value="1"/>
</dbReference>
<sequence>MTKTVLTSSHVLFPDSDLQPGTIEFSAQTQQILAIYKGEKRTRAQYEAEEETIEWLDVGDLLVLPGLVDCHVHLNEPGRTDWEGFSTGTRAALSGGVTTVIDMPLNSIPPTTTLDGLAAKKNATGNQLSTDVGFWGGVIPGNQDDLVPLIKAGVKGFKCFLIESGVEEFPCVDENDLRKAMTKLSGHGVPLLFHAELDTLVQTSAPSSSCASSTTDPTLYSTFLESRPDSFETTAIDLIISLAKEFPEVPVHIVHLSSAKALPSIRKAKAEGVDLTVETCYHYLCLEAETIPARQTQFKCCPPIRGAQNRASLWDALLDGTIDYVVSDHSPCVKELKNLCSGDFMTAWGGIGSLGLGVSLLWTEGASKGFGIREIVKWTSERTAKRVGEGHRKGGIFEGGQADFAIFDPEAVQHIESESLIFKNKLTPFTGQDLRGRIVKTILRGKVVYDTEQGGFVGEPFGQMLL</sequence>
<proteinExistence type="inferred from homology"/>
<dbReference type="GO" id="GO:0006145">
    <property type="term" value="P:purine nucleobase catabolic process"/>
    <property type="evidence" value="ECO:0007669"/>
    <property type="project" value="TreeGrafter"/>
</dbReference>
<dbReference type="InterPro" id="IPR011059">
    <property type="entry name" value="Metal-dep_hydrolase_composite"/>
</dbReference>
<accession>A0A0F7SQM0</accession>
<dbReference type="Gene3D" id="3.20.20.140">
    <property type="entry name" value="Metal-dependent hydrolases"/>
    <property type="match status" value="1"/>
</dbReference>
<dbReference type="EMBL" id="LN483166">
    <property type="protein sequence ID" value="CED84512.1"/>
    <property type="molecule type" value="Genomic_DNA"/>
</dbReference>
<dbReference type="PANTHER" id="PTHR43668:SF2">
    <property type="entry name" value="ALLANTOINASE"/>
    <property type="match status" value="1"/>
</dbReference>
<dbReference type="InterPro" id="IPR032466">
    <property type="entry name" value="Metal_Hydrolase"/>
</dbReference>
<dbReference type="AlphaFoldDB" id="A0A0F7SQM0"/>
<dbReference type="GO" id="GO:0008270">
    <property type="term" value="F:zinc ion binding"/>
    <property type="evidence" value="ECO:0007669"/>
    <property type="project" value="InterPro"/>
</dbReference>
<dbReference type="InterPro" id="IPR050138">
    <property type="entry name" value="DHOase/Allantoinase_Hydrolase"/>
</dbReference>